<evidence type="ECO:0000259" key="2">
    <source>
        <dbReference type="PROSITE" id="PS50812"/>
    </source>
</evidence>
<feature type="compositionally biased region" description="Basic and acidic residues" evidence="1">
    <location>
        <begin position="659"/>
        <end position="682"/>
    </location>
</feature>
<dbReference type="PANTHER" id="PTHR10688:SF5">
    <property type="entry name" value="PWWP DOMAIN-CONTAINING PROTEIN 1-RELATED"/>
    <property type="match status" value="1"/>
</dbReference>
<feature type="compositionally biased region" description="Polar residues" evidence="1">
    <location>
        <begin position="886"/>
        <end position="895"/>
    </location>
</feature>
<dbReference type="SUPFAM" id="SSF63748">
    <property type="entry name" value="Tudor/PWWP/MBT"/>
    <property type="match status" value="1"/>
</dbReference>
<feature type="compositionally biased region" description="Polar residues" evidence="1">
    <location>
        <begin position="630"/>
        <end position="642"/>
    </location>
</feature>
<dbReference type="PROSITE" id="PS50812">
    <property type="entry name" value="PWWP"/>
    <property type="match status" value="1"/>
</dbReference>
<accession>A0A484M8Q6</accession>
<organism evidence="3 4">
    <name type="scientific">Cuscuta campestris</name>
    <dbReference type="NCBI Taxonomy" id="132261"/>
    <lineage>
        <taxon>Eukaryota</taxon>
        <taxon>Viridiplantae</taxon>
        <taxon>Streptophyta</taxon>
        <taxon>Embryophyta</taxon>
        <taxon>Tracheophyta</taxon>
        <taxon>Spermatophyta</taxon>
        <taxon>Magnoliopsida</taxon>
        <taxon>eudicotyledons</taxon>
        <taxon>Gunneridae</taxon>
        <taxon>Pentapetalae</taxon>
        <taxon>asterids</taxon>
        <taxon>lamiids</taxon>
        <taxon>Solanales</taxon>
        <taxon>Convolvulaceae</taxon>
        <taxon>Cuscuteae</taxon>
        <taxon>Cuscuta</taxon>
        <taxon>Cuscuta subgen. Grammica</taxon>
        <taxon>Cuscuta sect. Cleistogrammica</taxon>
    </lineage>
</organism>
<dbReference type="PANTHER" id="PTHR10688">
    <property type="entry name" value="PWWP DOMAIN-CONTAINING PROTEIN"/>
    <property type="match status" value="1"/>
</dbReference>
<keyword evidence="4" id="KW-1185">Reference proteome</keyword>
<evidence type="ECO:0000256" key="1">
    <source>
        <dbReference type="SAM" id="MobiDB-lite"/>
    </source>
</evidence>
<dbReference type="EMBL" id="OOIL02002808">
    <property type="protein sequence ID" value="VFQ85017.1"/>
    <property type="molecule type" value="Genomic_DNA"/>
</dbReference>
<dbReference type="CDD" id="cd05162">
    <property type="entry name" value="PWWP"/>
    <property type="match status" value="1"/>
</dbReference>
<feature type="region of interest" description="Disordered" evidence="1">
    <location>
        <begin position="1"/>
        <end position="86"/>
    </location>
</feature>
<dbReference type="OrthoDB" id="62853at2759"/>
<dbReference type="Pfam" id="PF00855">
    <property type="entry name" value="PWWP"/>
    <property type="match status" value="1"/>
</dbReference>
<feature type="compositionally biased region" description="Low complexity" evidence="1">
    <location>
        <begin position="26"/>
        <end position="43"/>
    </location>
</feature>
<feature type="compositionally biased region" description="Basic and acidic residues" evidence="1">
    <location>
        <begin position="10"/>
        <end position="23"/>
    </location>
</feature>
<feature type="compositionally biased region" description="Basic and acidic residues" evidence="1">
    <location>
        <begin position="501"/>
        <end position="513"/>
    </location>
</feature>
<sequence>MLSVMSSKGFDSDRRNDADHVTDLRASIASSSGAGNGAVVSISTGSGEPQGFEDAVNGGSRSACSVGGNLPEARAPPADSKESSHHQFVSMKCEGRLNAERKNMGSVAASKSSNLEYDMMLSKFDDFAAKGKPWAVGWGYEMGDMVWGKVKSHPWWPGHIFHEAFATTSVRRSKRDGHILVAFFGDSSYGWFEPSELVPFDSNFHDKSQQTNLRSFTKAVEEAVEELSRRCALGLICRCRSVDNFHPSSAEGFFEVDLNENESNFIYSASQIKKARESFHPRETLAFARKLALTPMSGDSGNITFIKNKAIALAYRKAVFAPHDPTYAEAFGAHVTKNLQLMQPVSQPSRVQVGASVGGRLVSFEAVGKGKPSLKHSKATDKTEKDRYLFKRRDEPENVKSHKAGEVQAIGASKQLPVLVDSHSIAENNASCTSVEPRLEQPRNQNAAAAATVESHRSGLQAQDCVGEVHHISLLAEAKPQPEGSKAPSLGSMEKAKSRKRPFETSRLLEEDKKKKKKVPGMNTGFSNFPEKQIVSGGVDRVENQSLLGGDSGPVGEEAVTEMDHKRNEHGAVSHQAAEIRKGIELPQLLCELQCLALNPFYALGRDCSTTTRTAFLRFRSLVYQKSLENESPTENESVNEAHSSRLDGAPTKPKKPSVRVDDPSRVARKRAPSDRQEEISVKKKKKMNDLKMMTGERRDPQRSSEVPLKKVVAKPPELSKKMMMTEQQSPAKVSSAPTMLLIKFPPRGALPSLPELKVKFSRFGPLDLSATRIFWKSSTCRLVYRYKHHAEAALKYAESSTQLFGNTDVKCSIREADAPPETTATASGSVKGAWGPPQREGDLSASGGEGSCQSNKDSASARLLQQQQLKSCLKRAPPSEEAVNGNGSNRSTTRVKFDLGGGEDSNRGELSNDVSKNHPKTTAFTSLSSDTSSTTTTTTNVNKNISKGILPTPPQFPPVLLPPPPALLFHDHFTDATTPHRNVHNFDPPHATPNIDISQQMLSLLLKCHEVVANLTNLLGYTPYCPL</sequence>
<dbReference type="InterPro" id="IPR000313">
    <property type="entry name" value="PWWP_dom"/>
</dbReference>
<evidence type="ECO:0000313" key="4">
    <source>
        <dbReference type="Proteomes" id="UP000595140"/>
    </source>
</evidence>
<feature type="region of interest" description="Disordered" evidence="1">
    <location>
        <begin position="818"/>
        <end position="940"/>
    </location>
</feature>
<feature type="domain" description="PWWP" evidence="2">
    <location>
        <begin position="142"/>
        <end position="203"/>
    </location>
</feature>
<dbReference type="AlphaFoldDB" id="A0A484M8Q6"/>
<proteinExistence type="predicted"/>
<protein>
    <recommendedName>
        <fullName evidence="2">PWWP domain-containing protein</fullName>
    </recommendedName>
</protein>
<feature type="compositionally biased region" description="Low complexity" evidence="1">
    <location>
        <begin position="922"/>
        <end position="940"/>
    </location>
</feature>
<gene>
    <name evidence="3" type="ORF">CCAM_LOCUS26793</name>
</gene>
<dbReference type="Gene3D" id="2.30.30.140">
    <property type="match status" value="1"/>
</dbReference>
<dbReference type="Proteomes" id="UP000595140">
    <property type="component" value="Unassembled WGS sequence"/>
</dbReference>
<evidence type="ECO:0000313" key="3">
    <source>
        <dbReference type="EMBL" id="VFQ85017.1"/>
    </source>
</evidence>
<dbReference type="SMART" id="SM00293">
    <property type="entry name" value="PWWP"/>
    <property type="match status" value="1"/>
</dbReference>
<feature type="region of interest" description="Disordered" evidence="1">
    <location>
        <begin position="476"/>
        <end position="532"/>
    </location>
</feature>
<reference evidence="3 4" key="1">
    <citation type="submission" date="2018-04" db="EMBL/GenBank/DDBJ databases">
        <authorList>
            <person name="Vogel A."/>
        </authorList>
    </citation>
    <scope>NUCLEOTIDE SEQUENCE [LARGE SCALE GENOMIC DNA]</scope>
</reference>
<dbReference type="InterPro" id="IPR052657">
    <property type="entry name" value="PDP_family_Arabidopsis"/>
</dbReference>
<feature type="region of interest" description="Disordered" evidence="1">
    <location>
        <begin position="628"/>
        <end position="709"/>
    </location>
</feature>
<name>A0A484M8Q6_9ASTE</name>